<dbReference type="InterPro" id="IPR001466">
    <property type="entry name" value="Beta-lactam-related"/>
</dbReference>
<accession>A0ABD5UCW0</accession>
<dbReference type="InterPro" id="IPR052907">
    <property type="entry name" value="Beta-lactamase/esterase"/>
</dbReference>
<feature type="domain" description="Beta-lactamase-related" evidence="1">
    <location>
        <begin position="38"/>
        <end position="402"/>
    </location>
</feature>
<dbReference type="PANTHER" id="PTHR43319:SF3">
    <property type="entry name" value="BETA-LACTAMASE-RELATED DOMAIN-CONTAINING PROTEIN"/>
    <property type="match status" value="1"/>
</dbReference>
<organism evidence="2 3">
    <name type="scientific">Halomarina ordinaria</name>
    <dbReference type="NCBI Taxonomy" id="3033939"/>
    <lineage>
        <taxon>Archaea</taxon>
        <taxon>Methanobacteriati</taxon>
        <taxon>Methanobacteriota</taxon>
        <taxon>Stenosarchaea group</taxon>
        <taxon>Halobacteria</taxon>
        <taxon>Halobacteriales</taxon>
        <taxon>Natronomonadaceae</taxon>
        <taxon>Halomarina</taxon>
    </lineage>
</organism>
<dbReference type="Proteomes" id="UP001596406">
    <property type="component" value="Unassembled WGS sequence"/>
</dbReference>
<name>A0ABD5UCW0_9EURY</name>
<evidence type="ECO:0000313" key="2">
    <source>
        <dbReference type="EMBL" id="MFC6838417.1"/>
    </source>
</evidence>
<gene>
    <name evidence="2" type="ORF">ACFQHK_18210</name>
</gene>
<comment type="caution">
    <text evidence="2">The sequence shown here is derived from an EMBL/GenBank/DDBJ whole genome shotgun (WGS) entry which is preliminary data.</text>
</comment>
<dbReference type="Pfam" id="PF00144">
    <property type="entry name" value="Beta-lactamase"/>
    <property type="match status" value="1"/>
</dbReference>
<sequence>MLSEDVSDGMPNVNVPFADAVTIHGTVEPGFEPVREVFAENFHDRNELGAAVAVYSRGELVVDLWGGYRDTDHEHPWEADTMVLVASGTKGMTAAAIAVALSRGLFALDDRIADHWPAFAQHGKGEVTVRQLLSHQAGLATLDGRLSPEQIADTEFLSGLLASEKLDWVPGTRHGYHAFTLGWYASELLRHTDGRTLGQFFTEEVAEPLGLEFYIGLPEKIPTDRVADLDAFGYLDMLLNLRTLSPRFVLSFFNPWSVTNRALNVLDTRRPADLNSPAFRAVEIPSGNGIGTARAMARLYGELATGGEALGLDKDVFAELTAPPLPPSGDRRDVVIGMETAYAMGYSKPSPDFRFGTSDASFGTPGAGGSFGFADPDVELGFAYTPNRLGLHLKDDPREVALREAVYECIERRSSETDSPRTRL</sequence>
<dbReference type="PANTHER" id="PTHR43319">
    <property type="entry name" value="BETA-LACTAMASE-RELATED"/>
    <property type="match status" value="1"/>
</dbReference>
<keyword evidence="3" id="KW-1185">Reference proteome</keyword>
<dbReference type="Gene3D" id="3.40.710.10">
    <property type="entry name" value="DD-peptidase/beta-lactamase superfamily"/>
    <property type="match status" value="1"/>
</dbReference>
<dbReference type="GO" id="GO:0016787">
    <property type="term" value="F:hydrolase activity"/>
    <property type="evidence" value="ECO:0007669"/>
    <property type="project" value="UniProtKB-KW"/>
</dbReference>
<evidence type="ECO:0000313" key="3">
    <source>
        <dbReference type="Proteomes" id="UP001596406"/>
    </source>
</evidence>
<dbReference type="AlphaFoldDB" id="A0ABD5UCW0"/>
<dbReference type="EMBL" id="JBHSXM010000005">
    <property type="protein sequence ID" value="MFC6838417.1"/>
    <property type="molecule type" value="Genomic_DNA"/>
</dbReference>
<reference evidence="2 3" key="1">
    <citation type="journal article" date="2019" name="Int. J. Syst. Evol. Microbiol.">
        <title>The Global Catalogue of Microorganisms (GCM) 10K type strain sequencing project: providing services to taxonomists for standard genome sequencing and annotation.</title>
        <authorList>
            <consortium name="The Broad Institute Genomics Platform"/>
            <consortium name="The Broad Institute Genome Sequencing Center for Infectious Disease"/>
            <person name="Wu L."/>
            <person name="Ma J."/>
        </authorList>
    </citation>
    <scope>NUCLEOTIDE SEQUENCE [LARGE SCALE GENOMIC DNA]</scope>
    <source>
        <strain evidence="2 3">PSRA2</strain>
    </source>
</reference>
<protein>
    <submittedName>
        <fullName evidence="2">Serine hydrolase domain-containing protein</fullName>
    </submittedName>
</protein>
<keyword evidence="2" id="KW-0378">Hydrolase</keyword>
<dbReference type="RefSeq" id="WP_304450106.1">
    <property type="nucleotide sequence ID" value="NZ_JARRAH010000005.1"/>
</dbReference>
<dbReference type="SUPFAM" id="SSF56601">
    <property type="entry name" value="beta-lactamase/transpeptidase-like"/>
    <property type="match status" value="1"/>
</dbReference>
<evidence type="ECO:0000259" key="1">
    <source>
        <dbReference type="Pfam" id="PF00144"/>
    </source>
</evidence>
<dbReference type="InterPro" id="IPR012338">
    <property type="entry name" value="Beta-lactam/transpept-like"/>
</dbReference>
<proteinExistence type="predicted"/>